<proteinExistence type="predicted"/>
<dbReference type="EMBL" id="JAMKFB020000008">
    <property type="protein sequence ID" value="KAL0186239.1"/>
    <property type="molecule type" value="Genomic_DNA"/>
</dbReference>
<name>A0ABD0QJC6_CIRMR</name>
<reference evidence="1 2" key="1">
    <citation type="submission" date="2024-05" db="EMBL/GenBank/DDBJ databases">
        <title>Genome sequencing and assembly of Indian major carp, Cirrhinus mrigala (Hamilton, 1822).</title>
        <authorList>
            <person name="Mohindra V."/>
            <person name="Chowdhury L.M."/>
            <person name="Lal K."/>
            <person name="Jena J.K."/>
        </authorList>
    </citation>
    <scope>NUCLEOTIDE SEQUENCE [LARGE SCALE GENOMIC DNA]</scope>
    <source>
        <strain evidence="1">CM1030</strain>
        <tissue evidence="1">Blood</tissue>
    </source>
</reference>
<feature type="non-terminal residue" evidence="1">
    <location>
        <position position="56"/>
    </location>
</feature>
<gene>
    <name evidence="1" type="ORF">M9458_017909</name>
</gene>
<sequence>VSAMENMTEKLESFSALKLDAPNSLQHSSHHLFNFRSPPPSLSDAILRKGKERYTC</sequence>
<feature type="non-terminal residue" evidence="1">
    <location>
        <position position="1"/>
    </location>
</feature>
<dbReference type="Proteomes" id="UP001529510">
    <property type="component" value="Unassembled WGS sequence"/>
</dbReference>
<keyword evidence="2" id="KW-1185">Reference proteome</keyword>
<organism evidence="1 2">
    <name type="scientific">Cirrhinus mrigala</name>
    <name type="common">Mrigala</name>
    <dbReference type="NCBI Taxonomy" id="683832"/>
    <lineage>
        <taxon>Eukaryota</taxon>
        <taxon>Metazoa</taxon>
        <taxon>Chordata</taxon>
        <taxon>Craniata</taxon>
        <taxon>Vertebrata</taxon>
        <taxon>Euteleostomi</taxon>
        <taxon>Actinopterygii</taxon>
        <taxon>Neopterygii</taxon>
        <taxon>Teleostei</taxon>
        <taxon>Ostariophysi</taxon>
        <taxon>Cypriniformes</taxon>
        <taxon>Cyprinidae</taxon>
        <taxon>Labeoninae</taxon>
        <taxon>Labeonini</taxon>
        <taxon>Cirrhinus</taxon>
    </lineage>
</organism>
<evidence type="ECO:0000313" key="1">
    <source>
        <dbReference type="EMBL" id="KAL0186239.1"/>
    </source>
</evidence>
<dbReference type="AlphaFoldDB" id="A0ABD0QJC6"/>
<accession>A0ABD0QJC6</accession>
<comment type="caution">
    <text evidence="1">The sequence shown here is derived from an EMBL/GenBank/DDBJ whole genome shotgun (WGS) entry which is preliminary data.</text>
</comment>
<protein>
    <submittedName>
        <fullName evidence="1">Uncharacterized protein</fullName>
    </submittedName>
</protein>
<evidence type="ECO:0000313" key="2">
    <source>
        <dbReference type="Proteomes" id="UP001529510"/>
    </source>
</evidence>